<evidence type="ECO:0000313" key="1">
    <source>
        <dbReference type="EMBL" id="QEE15415.2"/>
    </source>
</evidence>
<dbReference type="Proteomes" id="UP000321408">
    <property type="component" value="Chromosome"/>
</dbReference>
<evidence type="ECO:0000313" key="2">
    <source>
        <dbReference type="Proteomes" id="UP000321408"/>
    </source>
</evidence>
<dbReference type="EMBL" id="CP042905">
    <property type="protein sequence ID" value="QEE15415.2"/>
    <property type="molecule type" value="Genomic_DNA"/>
</dbReference>
<dbReference type="KEGG" id="psyt:DSAG12_01240"/>
<dbReference type="Pfam" id="PF06054">
    <property type="entry name" value="CoiA_nuc"/>
    <property type="match status" value="1"/>
</dbReference>
<gene>
    <name evidence="1" type="ORF">DSAG12_01240</name>
</gene>
<dbReference type="Pfam" id="PF25164">
    <property type="entry name" value="CoiA_N"/>
    <property type="match status" value="1"/>
</dbReference>
<keyword evidence="2" id="KW-1185">Reference proteome</keyword>
<protein>
    <submittedName>
        <fullName evidence="1">Competence protein CoiA</fullName>
    </submittedName>
</protein>
<proteinExistence type="predicted"/>
<dbReference type="InterPro" id="IPR057253">
    <property type="entry name" value="CoiA-like_N"/>
</dbReference>
<organism evidence="1 2">
    <name type="scientific">Promethearchaeum syntrophicum</name>
    <dbReference type="NCBI Taxonomy" id="2594042"/>
    <lineage>
        <taxon>Archaea</taxon>
        <taxon>Promethearchaeati</taxon>
        <taxon>Promethearchaeota</taxon>
        <taxon>Promethearchaeia</taxon>
        <taxon>Promethearchaeales</taxon>
        <taxon>Promethearchaeaceae</taxon>
        <taxon>Promethearchaeum</taxon>
    </lineage>
</organism>
<reference evidence="1 2" key="1">
    <citation type="journal article" date="2020" name="Nature">
        <title>Isolation of an archaeon at the prokaryote-eukaryote interface.</title>
        <authorList>
            <person name="Imachi H."/>
            <person name="Nobu M.K."/>
            <person name="Nakahara N."/>
            <person name="Morono Y."/>
            <person name="Ogawara M."/>
            <person name="Takaki Y."/>
            <person name="Takano Y."/>
            <person name="Uematsu K."/>
            <person name="Ikuta T."/>
            <person name="Ito M."/>
            <person name="Matsui Y."/>
            <person name="Miyazaki M."/>
            <person name="Murata K."/>
            <person name="Saito Y."/>
            <person name="Sakai S."/>
            <person name="Song C."/>
            <person name="Tasumi E."/>
            <person name="Yamanaka Y."/>
            <person name="Yamaguchi T."/>
            <person name="Kamagata Y."/>
            <person name="Tamaki H."/>
            <person name="Takai K."/>
        </authorList>
    </citation>
    <scope>NUCLEOTIDE SEQUENCE [LARGE SCALE GENOMIC DNA]</scope>
    <source>
        <strain evidence="1 2">MK-D1</strain>
    </source>
</reference>
<dbReference type="InterPro" id="IPR010330">
    <property type="entry name" value="CoiA_nuc"/>
</dbReference>
<sequence length="611" mass="73057">MEASKSLPHASKLGLTQKYLCRNPDCKHREMILRKGEKKIPHFAHKVQNPECMEKYERETQEHLAMKKYIQELLQIPEKNIEVYGFEGVRPDLLWEYSGIKYAIEVQHSRIPNKEIQRRNQCYKNYHLIPLWIFHYEDRSGEFSKSFIKNSTKLDEFAVWIPPCIHQVYYLKLNPKPKLMESISIPRGRRDLELTSKEQLYEHIINPKKTAQEQILFPLKKTPIFQFLNNLLLSTQQSEKFSVVDIEEYPLIFTQSIPDLLWKSKNNKKYAFIIIYTYFEKPDLEEYMHANITPIVIWESIHYLKLIHYRDFGHFFHYNHPKLYAHIWVYKHRHKIELNNYILIESLVDNQLKMIKSMIRTQTRTDFQLLSCRDCTHFNKNLNCNISQFHLKQGKFKINHPIFELKEDGGFYFKKYYFSPITQKKTSSSIIIIPDDRLFQIIDKVNFQSPFPKPKFIHCDLFNSNCLPLNPNQSECKWCGSHHNIIKEPQFYLRRDFKMSAILTYPLFLCKRCFGYFSNYKKLCSFCKSHYHKEKSSICWDCNIARIDKENKEALERGAIERKKLEIENPPPKKRHHIPLNDVTEWTIIQEENGSITYKGDSNTLNENNSS</sequence>
<accession>A0A5B9D8T7</accession>
<name>A0A5B9D8T7_9ARCH</name>
<reference evidence="1 2" key="2">
    <citation type="journal article" date="2024" name="Int. J. Syst. Evol. Microbiol.">
        <title>Promethearchaeum syntrophicum gen. nov., sp. nov., an anaerobic, obligately syntrophic archaeon, the first isolate of the lineage 'Asgard' archaea, and proposal of the new archaeal phylum Promethearchaeota phyl. nov. and kingdom Promethearchaeati regn. nov.</title>
        <authorList>
            <person name="Imachi H."/>
            <person name="Nobu M.K."/>
            <person name="Kato S."/>
            <person name="Takaki Y."/>
            <person name="Miyazaki M."/>
            <person name="Miyata M."/>
            <person name="Ogawara M."/>
            <person name="Saito Y."/>
            <person name="Sakai S."/>
            <person name="Tahara Y.O."/>
            <person name="Takano Y."/>
            <person name="Tasumi E."/>
            <person name="Uematsu K."/>
            <person name="Yoshimura T."/>
            <person name="Itoh T."/>
            <person name="Ohkuma M."/>
            <person name="Takai K."/>
        </authorList>
    </citation>
    <scope>NUCLEOTIDE SEQUENCE [LARGE SCALE GENOMIC DNA]</scope>
    <source>
        <strain evidence="1 2">MK-D1</strain>
    </source>
</reference>
<dbReference type="AlphaFoldDB" id="A0A5B9D8T7"/>